<keyword evidence="5 7" id="KW-0472">Membrane</keyword>
<feature type="transmembrane region" description="Helical" evidence="7">
    <location>
        <begin position="389"/>
        <end position="409"/>
    </location>
</feature>
<keyword evidence="4 7" id="KW-1133">Transmembrane helix</keyword>
<dbReference type="AlphaFoldDB" id="A0A1W0WMA2"/>
<evidence type="ECO:0000256" key="6">
    <source>
        <dbReference type="SAM" id="MobiDB-lite"/>
    </source>
</evidence>
<feature type="compositionally biased region" description="Polar residues" evidence="6">
    <location>
        <begin position="1"/>
        <end position="14"/>
    </location>
</feature>
<dbReference type="OrthoDB" id="10062562at2759"/>
<evidence type="ECO:0000259" key="8">
    <source>
        <dbReference type="PROSITE" id="PS50850"/>
    </source>
</evidence>
<feature type="transmembrane region" description="Helical" evidence="7">
    <location>
        <begin position="212"/>
        <end position="234"/>
    </location>
</feature>
<dbReference type="InterPro" id="IPR011701">
    <property type="entry name" value="MFS"/>
</dbReference>
<feature type="transmembrane region" description="Helical" evidence="7">
    <location>
        <begin position="358"/>
        <end position="382"/>
    </location>
</feature>
<protein>
    <recommendedName>
        <fullName evidence="8">Major facilitator superfamily (MFS) profile domain-containing protein</fullName>
    </recommendedName>
</protein>
<reference evidence="10" key="1">
    <citation type="submission" date="2017-01" db="EMBL/GenBank/DDBJ databases">
        <title>Comparative genomics of anhydrobiosis in the tardigrade Hypsibius dujardini.</title>
        <authorList>
            <person name="Yoshida Y."/>
            <person name="Koutsovoulos G."/>
            <person name="Laetsch D."/>
            <person name="Stevens L."/>
            <person name="Kumar S."/>
            <person name="Horikawa D."/>
            <person name="Ishino K."/>
            <person name="Komine S."/>
            <person name="Tomita M."/>
            <person name="Blaxter M."/>
            <person name="Arakawa K."/>
        </authorList>
    </citation>
    <scope>NUCLEOTIDE SEQUENCE [LARGE SCALE GENOMIC DNA]</scope>
    <source>
        <strain evidence="10">Z151</strain>
    </source>
</reference>
<organism evidence="9 10">
    <name type="scientific">Hypsibius exemplaris</name>
    <name type="common">Freshwater tardigrade</name>
    <dbReference type="NCBI Taxonomy" id="2072580"/>
    <lineage>
        <taxon>Eukaryota</taxon>
        <taxon>Metazoa</taxon>
        <taxon>Ecdysozoa</taxon>
        <taxon>Tardigrada</taxon>
        <taxon>Eutardigrada</taxon>
        <taxon>Parachela</taxon>
        <taxon>Hypsibioidea</taxon>
        <taxon>Hypsibiidae</taxon>
        <taxon>Hypsibius</taxon>
    </lineage>
</organism>
<proteinExistence type="predicted"/>
<feature type="domain" description="Major facilitator superfamily (MFS) profile" evidence="8">
    <location>
        <begin position="119"/>
        <end position="527"/>
    </location>
</feature>
<keyword evidence="3 7" id="KW-0812">Transmembrane</keyword>
<dbReference type="PANTHER" id="PTHR23506:SF26">
    <property type="entry name" value="MFS-TYPE TRANSPORTER SLC18B1"/>
    <property type="match status" value="1"/>
</dbReference>
<evidence type="ECO:0000313" key="9">
    <source>
        <dbReference type="EMBL" id="OQV16346.1"/>
    </source>
</evidence>
<feature type="transmembrane region" description="Helical" evidence="7">
    <location>
        <begin position="421"/>
        <end position="447"/>
    </location>
</feature>
<dbReference type="Proteomes" id="UP000192578">
    <property type="component" value="Unassembled WGS sequence"/>
</dbReference>
<sequence>MAATRQASRLQTYQKGGGYRARAQSVDSSTDTSWGIASEHESYKSLVVDDDRRFEVDEAFLDGPFRRAGLHRSFSFQGSSNLRSRYLSKVKPHLYRHPEDNWEIESLSFTRLSGHQRKTLSCIWAAKLSYFFALGMMPVVLPIIVEAKGLGSFATGTLFAVWGLATAVFWPFWQMAISKTGSKTMLILGLCLTGISYLLFGCLHFEPDWQRFIIISYILRVIEGAGYAAIEIAVTAKVLMEFPRHESGAYGSTQNCIGVGLTIGSCLGGFLYSVADVAASLITGGLLLFLIGFITICLLKKRPYIYSNDSQSPRHKRKFLRQMSVWVALAMLFFGTFALSCLIPILEPHLREIFTPHYTVEGIVLAAIPLSFAFGTAIWQWLITHDYICGLESVSIAGLIIAAVTLLLLGPSKAFNIPIDLLWLDVVCFLALGGAASMIYTSTINALLEGAELKKMNKLAAYSTITTMIVLTQSIALVIGAPIGGSLFQYLDFQAATSIISVILFCVCGLALLHCTVKCVLTVRQYRRLVMASEAEQAEARRTRTFRAPVMGASAAAASSPKPTILDRNFSRNSQFTASRLTDRRPLLASPTGKGRSYGTYL</sequence>
<dbReference type="InterPro" id="IPR050930">
    <property type="entry name" value="MFS_Vesicular_Transporter"/>
</dbReference>
<dbReference type="PROSITE" id="PS50850">
    <property type="entry name" value="MFS"/>
    <property type="match status" value="1"/>
</dbReference>
<feature type="region of interest" description="Disordered" evidence="6">
    <location>
        <begin position="1"/>
        <end position="24"/>
    </location>
</feature>
<evidence type="ECO:0000256" key="4">
    <source>
        <dbReference type="ARBA" id="ARBA00022989"/>
    </source>
</evidence>
<feature type="transmembrane region" description="Helical" evidence="7">
    <location>
        <begin position="459"/>
        <end position="483"/>
    </location>
</feature>
<keyword evidence="10" id="KW-1185">Reference proteome</keyword>
<feature type="transmembrane region" description="Helical" evidence="7">
    <location>
        <begin position="150"/>
        <end position="173"/>
    </location>
</feature>
<evidence type="ECO:0000256" key="7">
    <source>
        <dbReference type="SAM" id="Phobius"/>
    </source>
</evidence>
<evidence type="ECO:0000256" key="2">
    <source>
        <dbReference type="ARBA" id="ARBA00022448"/>
    </source>
</evidence>
<comment type="subcellular location">
    <subcellularLocation>
        <location evidence="1">Membrane</location>
        <topology evidence="1">Multi-pass membrane protein</topology>
    </subcellularLocation>
</comment>
<dbReference type="SUPFAM" id="SSF103473">
    <property type="entry name" value="MFS general substrate transporter"/>
    <property type="match status" value="1"/>
</dbReference>
<evidence type="ECO:0000313" key="10">
    <source>
        <dbReference type="Proteomes" id="UP000192578"/>
    </source>
</evidence>
<name>A0A1W0WMA2_HYPEX</name>
<feature type="transmembrane region" description="Helical" evidence="7">
    <location>
        <begin position="185"/>
        <end position="206"/>
    </location>
</feature>
<evidence type="ECO:0000256" key="5">
    <source>
        <dbReference type="ARBA" id="ARBA00023136"/>
    </source>
</evidence>
<keyword evidence="2" id="KW-0813">Transport</keyword>
<dbReference type="GO" id="GO:0016020">
    <property type="term" value="C:membrane"/>
    <property type="evidence" value="ECO:0007669"/>
    <property type="project" value="UniProtKB-SubCell"/>
</dbReference>
<dbReference type="EMBL" id="MTYJ01000075">
    <property type="protein sequence ID" value="OQV16346.1"/>
    <property type="molecule type" value="Genomic_DNA"/>
</dbReference>
<gene>
    <name evidence="9" type="ORF">BV898_09491</name>
</gene>
<evidence type="ECO:0000256" key="3">
    <source>
        <dbReference type="ARBA" id="ARBA00022692"/>
    </source>
</evidence>
<feature type="transmembrane region" description="Helical" evidence="7">
    <location>
        <begin position="319"/>
        <end position="346"/>
    </location>
</feature>
<dbReference type="PANTHER" id="PTHR23506">
    <property type="entry name" value="GH10249P"/>
    <property type="match status" value="1"/>
</dbReference>
<dbReference type="GO" id="GO:0022857">
    <property type="term" value="F:transmembrane transporter activity"/>
    <property type="evidence" value="ECO:0007669"/>
    <property type="project" value="InterPro"/>
</dbReference>
<dbReference type="InterPro" id="IPR020846">
    <property type="entry name" value="MFS_dom"/>
</dbReference>
<evidence type="ECO:0000256" key="1">
    <source>
        <dbReference type="ARBA" id="ARBA00004141"/>
    </source>
</evidence>
<comment type="caution">
    <text evidence="9">The sequence shown here is derived from an EMBL/GenBank/DDBJ whole genome shotgun (WGS) entry which is preliminary data.</text>
</comment>
<feature type="transmembrane region" description="Helical" evidence="7">
    <location>
        <begin position="281"/>
        <end position="299"/>
    </location>
</feature>
<feature type="transmembrane region" description="Helical" evidence="7">
    <location>
        <begin position="121"/>
        <end position="144"/>
    </location>
</feature>
<dbReference type="Pfam" id="PF07690">
    <property type="entry name" value="MFS_1"/>
    <property type="match status" value="1"/>
</dbReference>
<feature type="transmembrane region" description="Helical" evidence="7">
    <location>
        <begin position="255"/>
        <end position="275"/>
    </location>
</feature>
<feature type="transmembrane region" description="Helical" evidence="7">
    <location>
        <begin position="495"/>
        <end position="521"/>
    </location>
</feature>
<dbReference type="InterPro" id="IPR036259">
    <property type="entry name" value="MFS_trans_sf"/>
</dbReference>
<dbReference type="Gene3D" id="1.20.1250.20">
    <property type="entry name" value="MFS general substrate transporter like domains"/>
    <property type="match status" value="2"/>
</dbReference>
<accession>A0A1W0WMA2</accession>